<dbReference type="SUPFAM" id="SSF56300">
    <property type="entry name" value="Metallo-dependent phosphatases"/>
    <property type="match status" value="1"/>
</dbReference>
<evidence type="ECO:0000313" key="7">
    <source>
        <dbReference type="EMBL" id="GIH05600.1"/>
    </source>
</evidence>
<gene>
    <name evidence="7" type="ORF">Rhe02_36670</name>
</gene>
<evidence type="ECO:0000313" key="8">
    <source>
        <dbReference type="Proteomes" id="UP000612899"/>
    </source>
</evidence>
<keyword evidence="8" id="KW-1185">Reference proteome</keyword>
<dbReference type="InterPro" id="IPR051158">
    <property type="entry name" value="Metallophosphoesterase_sf"/>
</dbReference>
<dbReference type="Pfam" id="PF00149">
    <property type="entry name" value="Metallophos"/>
    <property type="match status" value="1"/>
</dbReference>
<protein>
    <submittedName>
        <fullName evidence="7">Metallophosphatase</fullName>
    </submittedName>
</protein>
<accession>A0A8J3Q9M7</accession>
<dbReference type="Proteomes" id="UP000612899">
    <property type="component" value="Unassembled WGS sequence"/>
</dbReference>
<dbReference type="InterPro" id="IPR029052">
    <property type="entry name" value="Metallo-depent_PP-like"/>
</dbReference>
<evidence type="ECO:0000256" key="2">
    <source>
        <dbReference type="ARBA" id="ARBA00022723"/>
    </source>
</evidence>
<dbReference type="GO" id="GO:0008758">
    <property type="term" value="F:UDP-2,3-diacylglucosamine hydrolase activity"/>
    <property type="evidence" value="ECO:0007669"/>
    <property type="project" value="TreeGrafter"/>
</dbReference>
<feature type="transmembrane region" description="Helical" evidence="5">
    <location>
        <begin position="34"/>
        <end position="54"/>
    </location>
</feature>
<dbReference type="GO" id="GO:0046872">
    <property type="term" value="F:metal ion binding"/>
    <property type="evidence" value="ECO:0007669"/>
    <property type="project" value="UniProtKB-KW"/>
</dbReference>
<dbReference type="AlphaFoldDB" id="A0A8J3Q9M7"/>
<keyword evidence="3" id="KW-0378">Hydrolase</keyword>
<reference evidence="7" key="1">
    <citation type="submission" date="2021-01" db="EMBL/GenBank/DDBJ databases">
        <title>Whole genome shotgun sequence of Rhizocola hellebori NBRC 109834.</title>
        <authorList>
            <person name="Komaki H."/>
            <person name="Tamura T."/>
        </authorList>
    </citation>
    <scope>NUCLEOTIDE SEQUENCE</scope>
    <source>
        <strain evidence="7">NBRC 109834</strain>
    </source>
</reference>
<keyword evidence="2" id="KW-0479">Metal-binding</keyword>
<dbReference type="InterPro" id="IPR004843">
    <property type="entry name" value="Calcineurin-like_PHP"/>
</dbReference>
<dbReference type="PANTHER" id="PTHR31302:SF31">
    <property type="entry name" value="PHOSPHODIESTERASE YAEI"/>
    <property type="match status" value="1"/>
</dbReference>
<organism evidence="7 8">
    <name type="scientific">Rhizocola hellebori</name>
    <dbReference type="NCBI Taxonomy" id="1392758"/>
    <lineage>
        <taxon>Bacteria</taxon>
        <taxon>Bacillati</taxon>
        <taxon>Actinomycetota</taxon>
        <taxon>Actinomycetes</taxon>
        <taxon>Micromonosporales</taxon>
        <taxon>Micromonosporaceae</taxon>
        <taxon>Rhizocola</taxon>
    </lineage>
</organism>
<keyword evidence="5" id="KW-0472">Membrane</keyword>
<feature type="transmembrane region" description="Helical" evidence="5">
    <location>
        <begin position="113"/>
        <end position="135"/>
    </location>
</feature>
<dbReference type="CDD" id="cd07385">
    <property type="entry name" value="MPP_YkuE_C"/>
    <property type="match status" value="1"/>
</dbReference>
<dbReference type="GO" id="GO:0016020">
    <property type="term" value="C:membrane"/>
    <property type="evidence" value="ECO:0007669"/>
    <property type="project" value="GOC"/>
</dbReference>
<feature type="transmembrane region" description="Helical" evidence="5">
    <location>
        <begin position="74"/>
        <end position="92"/>
    </location>
</feature>
<proteinExistence type="inferred from homology"/>
<comment type="caution">
    <text evidence="7">The sequence shown here is derived from an EMBL/GenBank/DDBJ whole genome shotgun (WGS) entry which is preliminary data.</text>
</comment>
<evidence type="ECO:0000256" key="1">
    <source>
        <dbReference type="ARBA" id="ARBA00001968"/>
    </source>
</evidence>
<evidence type="ECO:0000256" key="3">
    <source>
        <dbReference type="ARBA" id="ARBA00022801"/>
    </source>
</evidence>
<name>A0A8J3Q9M7_9ACTN</name>
<dbReference type="GO" id="GO:0009245">
    <property type="term" value="P:lipid A biosynthetic process"/>
    <property type="evidence" value="ECO:0007669"/>
    <property type="project" value="TreeGrafter"/>
</dbReference>
<evidence type="ECO:0000256" key="5">
    <source>
        <dbReference type="SAM" id="Phobius"/>
    </source>
</evidence>
<dbReference type="FunFam" id="3.60.21.10:FF:000028">
    <property type="entry name" value="Putative metallophosphoesterase"/>
    <property type="match status" value="1"/>
</dbReference>
<comment type="cofactor">
    <cofactor evidence="1">
        <name>a divalent metal cation</name>
        <dbReference type="ChEBI" id="CHEBI:60240"/>
    </cofactor>
</comment>
<dbReference type="Gene3D" id="3.60.21.10">
    <property type="match status" value="1"/>
</dbReference>
<feature type="domain" description="Calcineurin-like phosphoesterase" evidence="6">
    <location>
        <begin position="161"/>
        <end position="317"/>
    </location>
</feature>
<feature type="transmembrane region" description="Helical" evidence="5">
    <location>
        <begin position="6"/>
        <end position="22"/>
    </location>
</feature>
<dbReference type="RefSeq" id="WP_239123897.1">
    <property type="nucleotide sequence ID" value="NZ_BONY01000020.1"/>
</dbReference>
<evidence type="ECO:0000259" key="6">
    <source>
        <dbReference type="Pfam" id="PF00149"/>
    </source>
</evidence>
<evidence type="ECO:0000256" key="4">
    <source>
        <dbReference type="ARBA" id="ARBA00061089"/>
    </source>
</evidence>
<sequence>MSSLLFLALLFVVLGPCHWYVYRRMVSDPSRPGRLRLAGIVALTGFAGCVLFAFSRRVRDFVPPGPARLTLMLVGYVWLALLVYLVFSLLLLEIPRRVAVRKSEPVDEGRRLLIARSTAIVAGLAAGSTVGYGVASAYRTPALKRIQIPLAKLPRSLDGYRIGLVSDIHMGPLTGVGRTRRIVEAVNSLNADLIAVVGDLVDGPVAELRDQALPLRDLSSKDGVFFVTGNHEYYSGVDEWLREIVELGMRPLRNERLEIRGLDLAGVDDYGAAPDYAAALSGRDPAKPVVLLAHQPVAVTQAAKYGVDLQLSGHTHGGQIFPFHFVVASQQPLLSGLAEIDGTKVYVTNGAGFWGPPVRVGAPNDITLVELRAT</sequence>
<dbReference type="EMBL" id="BONY01000020">
    <property type="protein sequence ID" value="GIH05600.1"/>
    <property type="molecule type" value="Genomic_DNA"/>
</dbReference>
<comment type="similarity">
    <text evidence="4">Belongs to the metallophosphoesterase superfamily.</text>
</comment>
<keyword evidence="5" id="KW-0812">Transmembrane</keyword>
<dbReference type="PANTHER" id="PTHR31302">
    <property type="entry name" value="TRANSMEMBRANE PROTEIN WITH METALLOPHOSPHOESTERASE DOMAIN-RELATED"/>
    <property type="match status" value="1"/>
</dbReference>
<keyword evidence="5" id="KW-1133">Transmembrane helix</keyword>